<sequence length="80" mass="8795">MVKIVHMKTMSTGRTRMNLTERLRPLGSCHTACSPDSVEASKSGRSAGVSFDVVDFVPPPLPVLPSRLVLLEPEKHRQPD</sequence>
<reference evidence="1 2" key="1">
    <citation type="submission" date="2015-09" db="EMBL/GenBank/DDBJ databases">
        <title>Atta colombica WGS genome.</title>
        <authorList>
            <person name="Nygaard S."/>
            <person name="Hu H."/>
            <person name="Boomsma J."/>
            <person name="Zhang G."/>
        </authorList>
    </citation>
    <scope>NUCLEOTIDE SEQUENCE [LARGE SCALE GENOMIC DNA]</scope>
    <source>
        <strain evidence="1">Treedump-2</strain>
        <tissue evidence="1">Whole body</tissue>
    </source>
</reference>
<evidence type="ECO:0000313" key="2">
    <source>
        <dbReference type="Proteomes" id="UP000078540"/>
    </source>
</evidence>
<accession>A0A195BEU8</accession>
<dbReference type="EMBL" id="KQ976509">
    <property type="protein sequence ID" value="KYM82712.1"/>
    <property type="molecule type" value="Genomic_DNA"/>
</dbReference>
<protein>
    <submittedName>
        <fullName evidence="1">Uncharacterized protein</fullName>
    </submittedName>
</protein>
<name>A0A195BEU8_9HYME</name>
<organism evidence="1 2">
    <name type="scientific">Atta colombica</name>
    <dbReference type="NCBI Taxonomy" id="520822"/>
    <lineage>
        <taxon>Eukaryota</taxon>
        <taxon>Metazoa</taxon>
        <taxon>Ecdysozoa</taxon>
        <taxon>Arthropoda</taxon>
        <taxon>Hexapoda</taxon>
        <taxon>Insecta</taxon>
        <taxon>Pterygota</taxon>
        <taxon>Neoptera</taxon>
        <taxon>Endopterygota</taxon>
        <taxon>Hymenoptera</taxon>
        <taxon>Apocrita</taxon>
        <taxon>Aculeata</taxon>
        <taxon>Formicoidea</taxon>
        <taxon>Formicidae</taxon>
        <taxon>Myrmicinae</taxon>
        <taxon>Atta</taxon>
    </lineage>
</organism>
<proteinExistence type="predicted"/>
<dbReference type="AlphaFoldDB" id="A0A195BEU8"/>
<keyword evidence="2" id="KW-1185">Reference proteome</keyword>
<evidence type="ECO:0000313" key="1">
    <source>
        <dbReference type="EMBL" id="KYM82712.1"/>
    </source>
</evidence>
<gene>
    <name evidence="1" type="ORF">ALC53_06887</name>
</gene>
<dbReference type="Proteomes" id="UP000078540">
    <property type="component" value="Unassembled WGS sequence"/>
</dbReference>